<keyword evidence="2" id="KW-0472">Membrane</keyword>
<dbReference type="AlphaFoldDB" id="A0A644XUY0"/>
<dbReference type="EMBL" id="VSSQ01003264">
    <property type="protein sequence ID" value="MPM19889.1"/>
    <property type="molecule type" value="Genomic_DNA"/>
</dbReference>
<evidence type="ECO:0000313" key="3">
    <source>
        <dbReference type="EMBL" id="MPM19889.1"/>
    </source>
</evidence>
<comment type="caution">
    <text evidence="3">The sequence shown here is derived from an EMBL/GenBank/DDBJ whole genome shotgun (WGS) entry which is preliminary data.</text>
</comment>
<organism evidence="3">
    <name type="scientific">bioreactor metagenome</name>
    <dbReference type="NCBI Taxonomy" id="1076179"/>
    <lineage>
        <taxon>unclassified sequences</taxon>
        <taxon>metagenomes</taxon>
        <taxon>ecological metagenomes</taxon>
    </lineage>
</organism>
<proteinExistence type="predicted"/>
<keyword evidence="2" id="KW-0812">Transmembrane</keyword>
<keyword evidence="2" id="KW-1133">Transmembrane helix</keyword>
<name>A0A644XUY0_9ZZZZ</name>
<sequence length="112" mass="13832">MGMFFFYNNKKPRKFSHSPILYDPEKEERKEQMEKRIRRIREEVAREEGRTIETPQEVRKTDFGEEFLSQTKYFKRRKEKEKEGNRSFFTNNITIVLLIIVLLFIFYFVFMS</sequence>
<evidence type="ECO:0000256" key="1">
    <source>
        <dbReference type="SAM" id="Coils"/>
    </source>
</evidence>
<feature type="transmembrane region" description="Helical" evidence="2">
    <location>
        <begin position="88"/>
        <end position="110"/>
    </location>
</feature>
<reference evidence="3" key="1">
    <citation type="submission" date="2019-08" db="EMBL/GenBank/DDBJ databases">
        <authorList>
            <person name="Kucharzyk K."/>
            <person name="Murdoch R.W."/>
            <person name="Higgins S."/>
            <person name="Loffler F."/>
        </authorList>
    </citation>
    <scope>NUCLEOTIDE SEQUENCE</scope>
</reference>
<gene>
    <name evidence="3" type="ORF">SDC9_66316</name>
</gene>
<accession>A0A644XUY0</accession>
<protein>
    <submittedName>
        <fullName evidence="3">Uncharacterized protein</fullName>
    </submittedName>
</protein>
<evidence type="ECO:0000256" key="2">
    <source>
        <dbReference type="SAM" id="Phobius"/>
    </source>
</evidence>
<feature type="coiled-coil region" evidence="1">
    <location>
        <begin position="23"/>
        <end position="50"/>
    </location>
</feature>
<keyword evidence="1" id="KW-0175">Coiled coil</keyword>